<evidence type="ECO:0000256" key="4">
    <source>
        <dbReference type="ARBA" id="ARBA00023136"/>
    </source>
</evidence>
<keyword evidence="2 6" id="KW-0812">Transmembrane</keyword>
<reference evidence="7 8" key="1">
    <citation type="submission" date="2023-11" db="EMBL/GenBank/DDBJ databases">
        <title>MicrobeMod: A computational toolkit for identifying prokaryotic methylation and restriction-modification with nanopore sequencing.</title>
        <authorList>
            <person name="Crits-Christoph A."/>
            <person name="Kang S.C."/>
            <person name="Lee H."/>
            <person name="Ostrov N."/>
        </authorList>
    </citation>
    <scope>NUCLEOTIDE SEQUENCE [LARGE SCALE GENOMIC DNA]</scope>
    <source>
        <strain evidence="7 8">DSMZ 700</strain>
    </source>
</reference>
<organism evidence="7 8">
    <name type="scientific">Acidiphilium acidophilum</name>
    <name type="common">Thiobacillus acidophilus</name>
    <dbReference type="NCBI Taxonomy" id="76588"/>
    <lineage>
        <taxon>Bacteria</taxon>
        <taxon>Pseudomonadati</taxon>
        <taxon>Pseudomonadota</taxon>
        <taxon>Alphaproteobacteria</taxon>
        <taxon>Acetobacterales</taxon>
        <taxon>Acidocellaceae</taxon>
        <taxon>Acidiphilium</taxon>
    </lineage>
</organism>
<dbReference type="GO" id="GO:0016020">
    <property type="term" value="C:membrane"/>
    <property type="evidence" value="ECO:0007669"/>
    <property type="project" value="UniProtKB-SubCell"/>
</dbReference>
<name>A0AAW9DLC3_ACIAO</name>
<feature type="compositionally biased region" description="Gly residues" evidence="5">
    <location>
        <begin position="103"/>
        <end position="115"/>
    </location>
</feature>
<comment type="caution">
    <text evidence="7">The sequence shown here is derived from an EMBL/GenBank/DDBJ whole genome shotgun (WGS) entry which is preliminary data.</text>
</comment>
<evidence type="ECO:0000256" key="6">
    <source>
        <dbReference type="SAM" id="Phobius"/>
    </source>
</evidence>
<sequence length="125" mass="13446">MEPLDHDPLFVAATRPALFLGLPIGLVTLFMLAFGLIIVLIQNPFDELILLPAWLAARLLVRYDYNAVRVAGLWLQTKARSLDTTHWGGASPSPFPVRLRRNGGQGRGLAGGSAGVTGQEAADAR</sequence>
<evidence type="ECO:0000256" key="2">
    <source>
        <dbReference type="ARBA" id="ARBA00022692"/>
    </source>
</evidence>
<proteinExistence type="predicted"/>
<keyword evidence="3 6" id="KW-1133">Transmembrane helix</keyword>
<dbReference type="Proteomes" id="UP001279553">
    <property type="component" value="Unassembled WGS sequence"/>
</dbReference>
<evidence type="ECO:0000313" key="8">
    <source>
        <dbReference type="Proteomes" id="UP001279553"/>
    </source>
</evidence>
<accession>A0AAW9DLC3</accession>
<dbReference type="RefSeq" id="WP_319612573.1">
    <property type="nucleotide sequence ID" value="NZ_JAWXYB010000008.1"/>
</dbReference>
<dbReference type="EMBL" id="JAWXYB010000008">
    <property type="protein sequence ID" value="MDX5929505.1"/>
    <property type="molecule type" value="Genomic_DNA"/>
</dbReference>
<evidence type="ECO:0000256" key="1">
    <source>
        <dbReference type="ARBA" id="ARBA00004370"/>
    </source>
</evidence>
<feature type="transmembrane region" description="Helical" evidence="6">
    <location>
        <begin position="20"/>
        <end position="41"/>
    </location>
</feature>
<evidence type="ECO:0000256" key="3">
    <source>
        <dbReference type="ARBA" id="ARBA00022989"/>
    </source>
</evidence>
<comment type="subcellular location">
    <subcellularLocation>
        <location evidence="1">Membrane</location>
    </subcellularLocation>
</comment>
<keyword evidence="8" id="KW-1185">Reference proteome</keyword>
<evidence type="ECO:0000256" key="5">
    <source>
        <dbReference type="SAM" id="MobiDB-lite"/>
    </source>
</evidence>
<feature type="region of interest" description="Disordered" evidence="5">
    <location>
        <begin position="86"/>
        <end position="125"/>
    </location>
</feature>
<dbReference type="NCBIfam" id="NF010428">
    <property type="entry name" value="PRK13854.1"/>
    <property type="match status" value="1"/>
</dbReference>
<evidence type="ECO:0000313" key="7">
    <source>
        <dbReference type="EMBL" id="MDX5929505.1"/>
    </source>
</evidence>
<gene>
    <name evidence="7" type="ORF">SIL87_01815</name>
</gene>
<protein>
    <submittedName>
        <fullName evidence="7">Type IV secretion system protein VirB3</fullName>
    </submittedName>
</protein>
<keyword evidence="4 6" id="KW-0472">Membrane</keyword>
<dbReference type="AlphaFoldDB" id="A0AAW9DLC3"/>
<dbReference type="InterPro" id="IPR007792">
    <property type="entry name" value="T4SS_VirB3/TrbD/AvhB"/>
</dbReference>
<dbReference type="Pfam" id="PF05101">
    <property type="entry name" value="VirB3"/>
    <property type="match status" value="1"/>
</dbReference>